<evidence type="ECO:0000256" key="1">
    <source>
        <dbReference type="SAM" id="SignalP"/>
    </source>
</evidence>
<sequence>MSQMVWIAVVSVVVSSATFLCTAADAEAPTFASTDWPWWRGEQRQGHATTDTLPPLSWDDSAETADNILWKTAIPGRGHGSPILLADKVFLQIADKSRQSLLLVCFRRDNGEKLWDCVVHEGAYDTTHQREPNTKASWASCTPATDGQLVFVNFYFDKAVYTSAVDLSGKLRWQQGLCDYRIHQGYGSSPTIHEDLVISTADNKEGGQVVAMKRDSGEVVWRHARPKEPNYASPVVMPVAGKDQLILTGCDLVTSLDPLTGNVNWEIEGATTECVTTTVTDGTHVFSSGGYPDNHISAVVADGSGEVAWRVNTRVYVPSMLQKDGFLYMTLDAGVAMCVECETGDTRWKARLGGDFTASPVLVGDHIFAVNETGEYSVFRANPDKFELVAKNKLGDSVFSTPTISDGKIYHRVGYQEGDQRNEYLICIGE</sequence>
<dbReference type="InterPro" id="IPR011047">
    <property type="entry name" value="Quinoprotein_ADH-like_sf"/>
</dbReference>
<feature type="domain" description="Pyrrolo-quinoline quinone repeat" evidence="2">
    <location>
        <begin position="294"/>
        <end position="379"/>
    </location>
</feature>
<proteinExistence type="predicted"/>
<feature type="domain" description="Pyrrolo-quinoline quinone repeat" evidence="2">
    <location>
        <begin position="104"/>
        <end position="271"/>
    </location>
</feature>
<evidence type="ECO:0000259" key="2">
    <source>
        <dbReference type="Pfam" id="PF13360"/>
    </source>
</evidence>
<feature type="signal peptide" evidence="1">
    <location>
        <begin position="1"/>
        <end position="23"/>
    </location>
</feature>
<evidence type="ECO:0000313" key="4">
    <source>
        <dbReference type="Proteomes" id="UP001430306"/>
    </source>
</evidence>
<comment type="caution">
    <text evidence="3">The sequence shown here is derived from an EMBL/GenBank/DDBJ whole genome shotgun (WGS) entry which is preliminary data.</text>
</comment>
<dbReference type="Pfam" id="PF13360">
    <property type="entry name" value="PQQ_2"/>
    <property type="match status" value="2"/>
</dbReference>
<protein>
    <submittedName>
        <fullName evidence="3">PQQ-like beta-propeller repeat protein</fullName>
    </submittedName>
</protein>
<dbReference type="SUPFAM" id="SSF50998">
    <property type="entry name" value="Quinoprotein alcohol dehydrogenase-like"/>
    <property type="match status" value="1"/>
</dbReference>
<dbReference type="Proteomes" id="UP001430306">
    <property type="component" value="Unassembled WGS sequence"/>
</dbReference>
<gene>
    <name evidence="3" type="ORF">LOC71_12205</name>
</gene>
<reference evidence="3" key="1">
    <citation type="submission" date="2021-11" db="EMBL/GenBank/DDBJ databases">
        <title>Genome sequence.</title>
        <authorList>
            <person name="Sun Q."/>
        </authorList>
    </citation>
    <scope>NUCLEOTIDE SEQUENCE</scope>
    <source>
        <strain evidence="3">JC740</strain>
    </source>
</reference>
<keyword evidence="1" id="KW-0732">Signal</keyword>
<feature type="chain" id="PRO_5046545308" evidence="1">
    <location>
        <begin position="24"/>
        <end position="430"/>
    </location>
</feature>
<dbReference type="Gene3D" id="2.130.10.10">
    <property type="entry name" value="YVTN repeat-like/Quinoprotein amine dehydrogenase"/>
    <property type="match status" value="1"/>
</dbReference>
<accession>A0ABS8NHJ6</accession>
<keyword evidence="4" id="KW-1185">Reference proteome</keyword>
<evidence type="ECO:0000313" key="3">
    <source>
        <dbReference type="EMBL" id="MCC9643040.1"/>
    </source>
</evidence>
<dbReference type="InterPro" id="IPR002372">
    <property type="entry name" value="PQQ_rpt_dom"/>
</dbReference>
<dbReference type="PANTHER" id="PTHR34512:SF30">
    <property type="entry name" value="OUTER MEMBRANE PROTEIN ASSEMBLY FACTOR BAMB"/>
    <property type="match status" value="1"/>
</dbReference>
<dbReference type="RefSeq" id="WP_230273987.1">
    <property type="nucleotide sequence ID" value="NZ_JAJKFW010000023.1"/>
</dbReference>
<dbReference type="PANTHER" id="PTHR34512">
    <property type="entry name" value="CELL SURFACE PROTEIN"/>
    <property type="match status" value="1"/>
</dbReference>
<name>A0ABS8NHJ6_9BACT</name>
<dbReference type="InterPro" id="IPR015943">
    <property type="entry name" value="WD40/YVTN_repeat-like_dom_sf"/>
</dbReference>
<dbReference type="EMBL" id="JAJKFW010000023">
    <property type="protein sequence ID" value="MCC9643040.1"/>
    <property type="molecule type" value="Genomic_DNA"/>
</dbReference>
<organism evidence="3 4">
    <name type="scientific">Rhodopirellula halodulae</name>
    <dbReference type="NCBI Taxonomy" id="2894198"/>
    <lineage>
        <taxon>Bacteria</taxon>
        <taxon>Pseudomonadati</taxon>
        <taxon>Planctomycetota</taxon>
        <taxon>Planctomycetia</taxon>
        <taxon>Pirellulales</taxon>
        <taxon>Pirellulaceae</taxon>
        <taxon>Rhodopirellula</taxon>
    </lineage>
</organism>